<feature type="compositionally biased region" description="Polar residues" evidence="1">
    <location>
        <begin position="225"/>
        <end position="244"/>
    </location>
</feature>
<keyword evidence="4" id="KW-1185">Reference proteome</keyword>
<dbReference type="AlphaFoldDB" id="A0AAD8Y122"/>
<feature type="compositionally biased region" description="Low complexity" evidence="1">
    <location>
        <begin position="246"/>
        <end position="262"/>
    </location>
</feature>
<feature type="compositionally biased region" description="Low complexity" evidence="1">
    <location>
        <begin position="61"/>
        <end position="75"/>
    </location>
</feature>
<feature type="chain" id="PRO_5042129634" description="Subtilisin" evidence="2">
    <location>
        <begin position="24"/>
        <end position="635"/>
    </location>
</feature>
<feature type="compositionally biased region" description="Low complexity" evidence="1">
    <location>
        <begin position="194"/>
        <end position="211"/>
    </location>
</feature>
<reference evidence="3" key="1">
    <citation type="submission" date="2023-06" db="EMBL/GenBank/DDBJ databases">
        <title>Survivors Of The Sea: Transcriptome response of Skeletonema marinoi to long-term dormancy.</title>
        <authorList>
            <person name="Pinder M.I.M."/>
            <person name="Kourtchenko O."/>
            <person name="Robertson E.K."/>
            <person name="Larsson T."/>
            <person name="Maumus F."/>
            <person name="Osuna-Cruz C.M."/>
            <person name="Vancaester E."/>
            <person name="Stenow R."/>
            <person name="Vandepoele K."/>
            <person name="Ploug H."/>
            <person name="Bruchert V."/>
            <person name="Godhe A."/>
            <person name="Topel M."/>
        </authorList>
    </citation>
    <scope>NUCLEOTIDE SEQUENCE</scope>
    <source>
        <strain evidence="3">R05AC</strain>
    </source>
</reference>
<feature type="region of interest" description="Disordered" evidence="1">
    <location>
        <begin position="88"/>
        <end position="131"/>
    </location>
</feature>
<evidence type="ECO:0000313" key="3">
    <source>
        <dbReference type="EMBL" id="KAK1737646.1"/>
    </source>
</evidence>
<keyword evidence="2" id="KW-0732">Signal</keyword>
<feature type="region of interest" description="Disordered" evidence="1">
    <location>
        <begin position="45"/>
        <end position="75"/>
    </location>
</feature>
<dbReference type="Proteomes" id="UP001224775">
    <property type="component" value="Unassembled WGS sequence"/>
</dbReference>
<protein>
    <recommendedName>
        <fullName evidence="5">Subtilisin</fullName>
    </recommendedName>
</protein>
<sequence length="635" mass="66717">MLLTGRKESSLIVLAALLGTVHAQMSSPSMPTDMPTYWPTLVPTHTTAPSLGPTHGSTNASPSLSPRPSLLSTSGSTDLPYQQIIQFPTSMPKDTPPVVLSSKSPSITSTSDGSISSPPPTSSSPSLSSTSKATDLPFLDIIQFPTPVPIDTVTDLPFLDIIEFPAPPAPGTGSAASSEPPTTKIPTYMPTIAPTPFTQSPTSSSSAPTISNETAASYSPSLSVSTSEGAVTYSPSSSAANTTGEAALSSSAAPTSTTTSGGETSGDEIYSLFPTWGPTVSDRPSSSILPTSGSLPTDLESSLSSSPTTMSTPSSTSPTLGSSSNSTETGNDSSSASSPTSVPTNFGGSLSPTAATTTSVPTLRPIDATNEPTTSQPTFAAPSSIKIYTGSPSASPMNMPYLQILDATPTTTTTTITTTTALEPIPSPSPSLPEVPTTLRPTREPIVFHMLYIYHMGHYHKKKSIENHIPHVGTHDKLEAKYAEDYEKDPTYAEQFVEDATYADKFVEAGVDRVTSPHMVIESEAANHLKKEENPVPNLFHDKEVSYARSFVSDEDVARVSSPPHLFGEGEDVARVSSPHLFGGSEAAQRLENEIQSPDGHMSLNYRVRMTNGSRGKMWNAFVTIGSFGITWMLS</sequence>
<accession>A0AAD8Y122</accession>
<feature type="compositionally biased region" description="Low complexity" evidence="1">
    <location>
        <begin position="294"/>
        <end position="363"/>
    </location>
</feature>
<feature type="region of interest" description="Disordered" evidence="1">
    <location>
        <begin position="192"/>
        <end position="213"/>
    </location>
</feature>
<feature type="compositionally biased region" description="Polar residues" evidence="1">
    <location>
        <begin position="45"/>
        <end position="60"/>
    </location>
</feature>
<gene>
    <name evidence="3" type="ORF">QTG54_011630</name>
</gene>
<evidence type="ECO:0008006" key="5">
    <source>
        <dbReference type="Google" id="ProtNLM"/>
    </source>
</evidence>
<feature type="compositionally biased region" description="Low complexity" evidence="1">
    <location>
        <begin position="101"/>
        <end position="116"/>
    </location>
</feature>
<evidence type="ECO:0000256" key="2">
    <source>
        <dbReference type="SAM" id="SignalP"/>
    </source>
</evidence>
<dbReference type="EMBL" id="JATAAI010000024">
    <property type="protein sequence ID" value="KAK1737646.1"/>
    <property type="molecule type" value="Genomic_DNA"/>
</dbReference>
<feature type="signal peptide" evidence="2">
    <location>
        <begin position="1"/>
        <end position="23"/>
    </location>
</feature>
<organism evidence="3 4">
    <name type="scientific">Skeletonema marinoi</name>
    <dbReference type="NCBI Taxonomy" id="267567"/>
    <lineage>
        <taxon>Eukaryota</taxon>
        <taxon>Sar</taxon>
        <taxon>Stramenopiles</taxon>
        <taxon>Ochrophyta</taxon>
        <taxon>Bacillariophyta</taxon>
        <taxon>Coscinodiscophyceae</taxon>
        <taxon>Thalassiosirophycidae</taxon>
        <taxon>Thalassiosirales</taxon>
        <taxon>Skeletonemataceae</taxon>
        <taxon>Skeletonema</taxon>
        <taxon>Skeletonema marinoi-dohrnii complex</taxon>
    </lineage>
</organism>
<comment type="caution">
    <text evidence="3">The sequence shown here is derived from an EMBL/GenBank/DDBJ whole genome shotgun (WGS) entry which is preliminary data.</text>
</comment>
<feature type="compositionally biased region" description="Polar residues" evidence="1">
    <location>
        <begin position="282"/>
        <end position="293"/>
    </location>
</feature>
<proteinExistence type="predicted"/>
<evidence type="ECO:0000256" key="1">
    <source>
        <dbReference type="SAM" id="MobiDB-lite"/>
    </source>
</evidence>
<name>A0AAD8Y122_9STRA</name>
<feature type="region of interest" description="Disordered" evidence="1">
    <location>
        <begin position="225"/>
        <end position="381"/>
    </location>
</feature>
<evidence type="ECO:0000313" key="4">
    <source>
        <dbReference type="Proteomes" id="UP001224775"/>
    </source>
</evidence>